<keyword evidence="1 4" id="KW-0489">Methyltransferase</keyword>
<comment type="similarity">
    <text evidence="4">Belongs to the class I-like SAM-binding methyltransferase superfamily. C5-methyltransferase family.</text>
</comment>
<feature type="active site" evidence="4">
    <location>
        <position position="216"/>
    </location>
</feature>
<keyword evidence="6" id="KW-1185">Reference proteome</keyword>
<protein>
    <submittedName>
        <fullName evidence="5">DNA cytosine methyltransferase</fullName>
    </submittedName>
</protein>
<dbReference type="InterPro" id="IPR050390">
    <property type="entry name" value="C5-Methyltransferase"/>
</dbReference>
<evidence type="ECO:0000313" key="5">
    <source>
        <dbReference type="EMBL" id="QWV19473.1"/>
    </source>
</evidence>
<accession>A0ABX8J3H4</accession>
<evidence type="ECO:0000256" key="4">
    <source>
        <dbReference type="PROSITE-ProRule" id="PRU01016"/>
    </source>
</evidence>
<name>A0ABX8J3H4_9GAMM</name>
<evidence type="ECO:0000256" key="3">
    <source>
        <dbReference type="ARBA" id="ARBA00022691"/>
    </source>
</evidence>
<geneLocation type="plasmid" evidence="5 6">
    <name>megaplasmid</name>
</geneLocation>
<dbReference type="GO" id="GO:0008168">
    <property type="term" value="F:methyltransferase activity"/>
    <property type="evidence" value="ECO:0007669"/>
    <property type="project" value="UniProtKB-KW"/>
</dbReference>
<evidence type="ECO:0000256" key="1">
    <source>
        <dbReference type="ARBA" id="ARBA00022603"/>
    </source>
</evidence>
<organism evidence="5 6">
    <name type="scientific">Stutzerimonas zhaodongensis</name>
    <dbReference type="NCBI Taxonomy" id="1176257"/>
    <lineage>
        <taxon>Bacteria</taxon>
        <taxon>Pseudomonadati</taxon>
        <taxon>Pseudomonadota</taxon>
        <taxon>Gammaproteobacteria</taxon>
        <taxon>Pseudomonadales</taxon>
        <taxon>Pseudomonadaceae</taxon>
        <taxon>Stutzerimonas</taxon>
    </lineage>
</organism>
<gene>
    <name evidence="5" type="ORF">KQ248_22855</name>
</gene>
<dbReference type="GO" id="GO:0032259">
    <property type="term" value="P:methylation"/>
    <property type="evidence" value="ECO:0007669"/>
    <property type="project" value="UniProtKB-KW"/>
</dbReference>
<reference evidence="5 6" key="1">
    <citation type="submission" date="2021-06" db="EMBL/GenBank/DDBJ databases">
        <title>Microbial metabolic specificity influences pelagic lipid remineralization.</title>
        <authorList>
            <person name="Behrendt L."/>
            <person name="Hunter J.E."/>
            <person name="Alcolombri U."/>
            <person name="Smriga S."/>
            <person name="Mincer T."/>
            <person name="Lowenstein D.P."/>
            <person name="Peaudecerf F.J."/>
            <person name="Fernandez V.I."/>
            <person name="Fredricks H."/>
            <person name="Almblad H."/>
            <person name="Harrison J.J."/>
            <person name="Stocker R."/>
            <person name="Van Mooy B.A.S."/>
        </authorList>
    </citation>
    <scope>NUCLEOTIDE SEQUENCE [LARGE SCALE GENOMIC DNA]</scope>
    <source>
        <strain evidence="5 6">A252</strain>
        <plasmid evidence="5 6">megaplasmid</plasmid>
    </source>
</reference>
<evidence type="ECO:0000313" key="6">
    <source>
        <dbReference type="Proteomes" id="UP000683436"/>
    </source>
</evidence>
<keyword evidence="2 4" id="KW-0808">Transferase</keyword>
<dbReference type="EMBL" id="CP076684">
    <property type="protein sequence ID" value="QWV19473.1"/>
    <property type="molecule type" value="Genomic_DNA"/>
</dbReference>
<dbReference type="Pfam" id="PF00145">
    <property type="entry name" value="DNA_methylase"/>
    <property type="match status" value="1"/>
</dbReference>
<evidence type="ECO:0000256" key="2">
    <source>
        <dbReference type="ARBA" id="ARBA00022679"/>
    </source>
</evidence>
<dbReference type="RefSeq" id="WP_216707309.1">
    <property type="nucleotide sequence ID" value="NZ_CP076684.1"/>
</dbReference>
<dbReference type="PANTHER" id="PTHR10629">
    <property type="entry name" value="CYTOSINE-SPECIFIC METHYLTRANSFERASE"/>
    <property type="match status" value="1"/>
</dbReference>
<dbReference type="Proteomes" id="UP000683436">
    <property type="component" value="Plasmid megaplasmid"/>
</dbReference>
<dbReference type="InterPro" id="IPR001525">
    <property type="entry name" value="C5_MeTfrase"/>
</dbReference>
<keyword evidence="5" id="KW-0614">Plasmid</keyword>
<keyword evidence="3 4" id="KW-0949">S-adenosyl-L-methionine</keyword>
<sequence length="467" mass="51021">MTNFTSLITSKIGESRGVARLWLEGQKLLRAGVMVGARYEVRACRSTKRLELVPCGGKEAERAFTVSRRERNGVVVPLLEFRSPVLRELFSAADRVRVVIRLGRILITEIDKDRKVAERLLRLQQKVRQSEPLAVCSLFHGGGVLDRSVHSGLLRSGVGSFVQIGVELEGQYLDASLRNNPMLWTDESIAICSDIRDVKRGPDIPQCDLVVAGIPCTGASRSGKAKNKLVAAEDHPSAGALFMDFLEFVRFANPAIAIIENVPDYLNSTSMMVIRSALASFGYSVFECILDGAKYGALEDRSRMAVVAYTEGALTNLTEEDVRPLRTKEATLEAILEPISPDDARWRSFDYLHDKETRDLAAGKNFQRQLLPSSAATCGCIGRGYAKGRSTEPFILHPTKPGLSRLLTAREHARVKTIPEEVVAGVSETVAHEILGQSVIFTAFEALAAAVGCLLVRSIGVEGQIAA</sequence>
<dbReference type="PROSITE" id="PS51679">
    <property type="entry name" value="SAM_MT_C5"/>
    <property type="match status" value="1"/>
</dbReference>
<proteinExistence type="inferred from homology"/>
<dbReference type="PANTHER" id="PTHR10629:SF52">
    <property type="entry name" value="DNA (CYTOSINE-5)-METHYLTRANSFERASE 1"/>
    <property type="match status" value="1"/>
</dbReference>